<dbReference type="Gene3D" id="1.20.120.720">
    <property type="entry name" value="Myosin VI head, motor domain, U50 subdomain"/>
    <property type="match status" value="1"/>
</dbReference>
<evidence type="ECO:0000313" key="7">
    <source>
        <dbReference type="Proteomes" id="UP000271889"/>
    </source>
</evidence>
<dbReference type="SUPFAM" id="SSF52540">
    <property type="entry name" value="P-loop containing nucleoside triphosphate hydrolases"/>
    <property type="match status" value="1"/>
</dbReference>
<dbReference type="GO" id="GO:0005737">
    <property type="term" value="C:cytoplasm"/>
    <property type="evidence" value="ECO:0007669"/>
    <property type="project" value="TreeGrafter"/>
</dbReference>
<evidence type="ECO:0000259" key="5">
    <source>
        <dbReference type="PROSITE" id="PS51456"/>
    </source>
</evidence>
<comment type="similarity">
    <text evidence="4">Belongs to the TRAFAC class myosin-kinesin ATPase superfamily. Myosin family.</text>
</comment>
<accession>A0A3P6TMQ1</accession>
<reference evidence="6 7" key="1">
    <citation type="submission" date="2018-11" db="EMBL/GenBank/DDBJ databases">
        <authorList>
            <consortium name="Pathogen Informatics"/>
        </authorList>
    </citation>
    <scope>NUCLEOTIDE SEQUENCE [LARGE SCALE GENOMIC DNA]</scope>
</reference>
<comment type="caution">
    <text evidence="4">Lacks conserved residue(s) required for the propagation of feature annotation.</text>
</comment>
<evidence type="ECO:0000256" key="3">
    <source>
        <dbReference type="ARBA" id="ARBA00023203"/>
    </source>
</evidence>
<dbReference type="EMBL" id="UYRV01027071">
    <property type="protein sequence ID" value="VDK80400.1"/>
    <property type="molecule type" value="Genomic_DNA"/>
</dbReference>
<dbReference type="GO" id="GO:0007015">
    <property type="term" value="P:actin filament organization"/>
    <property type="evidence" value="ECO:0007669"/>
    <property type="project" value="TreeGrafter"/>
</dbReference>
<keyword evidence="1" id="KW-0547">Nucleotide-binding</keyword>
<evidence type="ECO:0000313" key="6">
    <source>
        <dbReference type="EMBL" id="VDK80400.1"/>
    </source>
</evidence>
<dbReference type="OrthoDB" id="6108017at2759"/>
<keyword evidence="3 4" id="KW-0009">Actin-binding</keyword>
<organism evidence="6 7">
    <name type="scientific">Cylicostephanus goldi</name>
    <name type="common">Nematode worm</name>
    <dbReference type="NCBI Taxonomy" id="71465"/>
    <lineage>
        <taxon>Eukaryota</taxon>
        <taxon>Metazoa</taxon>
        <taxon>Ecdysozoa</taxon>
        <taxon>Nematoda</taxon>
        <taxon>Chromadorea</taxon>
        <taxon>Rhabditida</taxon>
        <taxon>Rhabditina</taxon>
        <taxon>Rhabditomorpha</taxon>
        <taxon>Strongyloidea</taxon>
        <taxon>Strongylidae</taxon>
        <taxon>Cylicostephanus</taxon>
    </lineage>
</organism>
<dbReference type="GO" id="GO:0005524">
    <property type="term" value="F:ATP binding"/>
    <property type="evidence" value="ECO:0007669"/>
    <property type="project" value="UniProtKB-KW"/>
</dbReference>
<feature type="domain" description="Myosin motor" evidence="5">
    <location>
        <begin position="1"/>
        <end position="90"/>
    </location>
</feature>
<keyword evidence="2" id="KW-0067">ATP-binding</keyword>
<dbReference type="PROSITE" id="PS51456">
    <property type="entry name" value="MYOSIN_MOTOR"/>
    <property type="match status" value="1"/>
</dbReference>
<feature type="non-terminal residue" evidence="6">
    <location>
        <position position="1"/>
    </location>
</feature>
<dbReference type="InterPro" id="IPR001609">
    <property type="entry name" value="Myosin_head_motor_dom-like"/>
</dbReference>
<protein>
    <recommendedName>
        <fullName evidence="5">Myosin motor domain-containing protein</fullName>
    </recommendedName>
</protein>
<gene>
    <name evidence="6" type="ORF">CGOC_LOCUS7701</name>
</gene>
<dbReference type="InterPro" id="IPR027417">
    <property type="entry name" value="P-loop_NTPase"/>
</dbReference>
<dbReference type="Proteomes" id="UP000271889">
    <property type="component" value="Unassembled WGS sequence"/>
</dbReference>
<dbReference type="GO" id="GO:0016459">
    <property type="term" value="C:myosin complex"/>
    <property type="evidence" value="ECO:0007669"/>
    <property type="project" value="UniProtKB-KW"/>
</dbReference>
<dbReference type="PANTHER" id="PTHR13140">
    <property type="entry name" value="MYOSIN"/>
    <property type="match status" value="1"/>
</dbReference>
<dbReference type="GO" id="GO:0051015">
    <property type="term" value="F:actin filament binding"/>
    <property type="evidence" value="ECO:0007669"/>
    <property type="project" value="TreeGrafter"/>
</dbReference>
<keyword evidence="4" id="KW-0505">Motor protein</keyword>
<dbReference type="AlphaFoldDB" id="A0A3P6TMQ1"/>
<sequence length="90" mass="10138">SGSSESYWYTAQGGDSKIPTVDDRQEFLEALKALDVLGFNQEKQRDIFRVLKCILLLGNIQFNPNGDGSTIAVIRIYFFSLRKNEGYSSP</sequence>
<evidence type="ECO:0000256" key="4">
    <source>
        <dbReference type="PROSITE-ProRule" id="PRU00782"/>
    </source>
</evidence>
<dbReference type="Gene3D" id="1.10.10.820">
    <property type="match status" value="1"/>
</dbReference>
<dbReference type="GO" id="GO:0016020">
    <property type="term" value="C:membrane"/>
    <property type="evidence" value="ECO:0007669"/>
    <property type="project" value="TreeGrafter"/>
</dbReference>
<name>A0A3P6TMQ1_CYLGO</name>
<dbReference type="PANTHER" id="PTHR13140:SF706">
    <property type="entry name" value="DILUTE CLASS UNCONVENTIONAL MYOSIN, ISOFORM C"/>
    <property type="match status" value="1"/>
</dbReference>
<evidence type="ECO:0000256" key="2">
    <source>
        <dbReference type="ARBA" id="ARBA00022840"/>
    </source>
</evidence>
<proteinExistence type="inferred from homology"/>
<keyword evidence="7" id="KW-1185">Reference proteome</keyword>
<dbReference type="GO" id="GO:0000146">
    <property type="term" value="F:microfilament motor activity"/>
    <property type="evidence" value="ECO:0007669"/>
    <property type="project" value="TreeGrafter"/>
</dbReference>
<evidence type="ECO:0000256" key="1">
    <source>
        <dbReference type="ARBA" id="ARBA00022741"/>
    </source>
</evidence>
<keyword evidence="4" id="KW-0518">Myosin</keyword>
<dbReference type="Pfam" id="PF00063">
    <property type="entry name" value="Myosin_head"/>
    <property type="match status" value="1"/>
</dbReference>